<dbReference type="EMBL" id="KK198757">
    <property type="protein sequence ID" value="KCW72613.1"/>
    <property type="molecule type" value="Genomic_DNA"/>
</dbReference>
<dbReference type="Gene3D" id="3.30.70.80">
    <property type="entry name" value="Peptidase S8 propeptide/proteinase inhibitor I9"/>
    <property type="match status" value="1"/>
</dbReference>
<sequence length="1447" mass="154571">MGRRGFVSGRDRDGLALVSERLIEAALNGDAGTVSECLESEAVDVNYIGTVRLRVRCTESLLREEEADEVEIEVRDFVTDVTPLFAAAHSGHLDIARKLLSAGADVNVELFRGYATTAAAREGHCAILDMLVKAGASKLACERALMEACLSGQAEAAELLICSEMIGPDVAQHAIVSASCKGFVDVVSKLVKSGVDIDCTDRVLLRSLKPSLHANVDCSPLVAAIVSRQVAMVQYLLEADAKTGRHVRLSAWSWDIFSGEELRVGACLGEPYNEAWCAVEYYEATGQILRLLLHHDNLFLTSQLQGRTLLSYAILCQNQEAVSLLLEAGADAEFPIKTEKGHESRPIHLAARVGCPSILKQLVEHGCDVDSRTESGNTALMIAALFDQPECFVELITAGADLGLVNNTGESAVSLAKRSAFASSLSNIFGQAITAREKIYSSSLEVFSPLHFASGYGNVEILQKILRSSMDSIDKHDNSGLTPILAAAKVGHTEVFCHLIESGADISVKSRDGQMVASILQHHTYASLRIRFEEILLDAVLSQTLKGYSEFRALHFAARTGNLPAVGQLLKMGYPVNSLEESGHSPLMLAAKEGNAEACKLLLLHGADCGILNHRGETALHLARKNSKSKAAEEVILDHLAQSHVLLGEELLKHTREGRGSPHLKGVRMLKTGLLTWGTSSKRNVACKEAMAGPSGSFLKNRRKKMADENGTLFRVVTETGREVHFEARSSTNMALWVYIVYFGARKQGDPTVETNSHHDMLASVLGSKEAAAKSILYSYSHGFSGFAAKLTESQAQELAGFPGVVRVMPNTLFRLQTTRSWDFLGLSPSHSPTSLLYKSRMGDGVIVGMIDTGIWPESKSFSDEGLGPIPSRWKGGCELAEQFDPAKHCNRKIIGARWFVDGFLAEYGKPLNASGDLEFLSPRDANGHGTHTSSTAVGSFVSNVSYRGIGYGTARGGAPRARLAVYKVCWNVLNGQCSSADILKAFDEAIHDGVDVLSVSIGTAIPLFSDVDDRDGIATGAFHAVAQGITVVCGAGNDGPAAQTVQNTAPWILTVGATSIDRAFRTIITLGNNETLVGQAIYTGKEIGFTTLLYPEGTTLDPTSGGVCERLSPNATLMAGKVVLCFTSTAGRFAVTLASAAVKASRGVGVIVAKNPRDGLAPCSGDFPCVEVDYEIGTRILFYFRSARFPKVKLSRTITAVGKAVQAKVALFSSRGPTSISPAVLKPDVAAPGVNILAATLPFNPSEDNGYTMLSGTSMSTPHVAGIVALLKALHPDWSPAAFRSALVTTAWRSNPLGFPIFASGSPPKLADPFDMGGGIVNPNSAAEPGLIYDVGMPDYILYLCAMGYNDTEISHLTGKPAPCPARRPSVSDVNLPSITIPRLTSTVTVTRTVKNTGNPESRYWAVIEPPSGTTVTVRPHVLAFDPETKKAAFSVTVCAAVPVNT</sequence>
<dbReference type="SUPFAM" id="SSF48403">
    <property type="entry name" value="Ankyrin repeat"/>
    <property type="match status" value="2"/>
</dbReference>
<dbReference type="InterPro" id="IPR034197">
    <property type="entry name" value="Peptidases_S8_3"/>
</dbReference>
<evidence type="ECO:0000256" key="2">
    <source>
        <dbReference type="ARBA" id="ARBA00022670"/>
    </source>
</evidence>
<dbReference type="Gene3D" id="1.25.40.20">
    <property type="entry name" value="Ankyrin repeat-containing domain"/>
    <property type="match status" value="5"/>
</dbReference>
<feature type="domain" description="Peptidase S8/S53" evidence="10">
    <location>
        <begin position="843"/>
        <end position="1292"/>
    </location>
</feature>
<evidence type="ECO:0000259" key="12">
    <source>
        <dbReference type="Pfam" id="PF17766"/>
    </source>
</evidence>
<keyword evidence="4 9" id="KW-0378">Hydrolase</keyword>
<dbReference type="Pfam" id="PF05922">
    <property type="entry name" value="Inhibitor_I9"/>
    <property type="match status" value="1"/>
</dbReference>
<reference evidence="13" key="1">
    <citation type="submission" date="2013-07" db="EMBL/GenBank/DDBJ databases">
        <title>The genome of Eucalyptus grandis.</title>
        <authorList>
            <person name="Schmutz J."/>
            <person name="Hayes R."/>
            <person name="Myburg A."/>
            <person name="Tuskan G."/>
            <person name="Grattapaglia D."/>
            <person name="Rokhsar D.S."/>
        </authorList>
    </citation>
    <scope>NUCLEOTIDE SEQUENCE</scope>
    <source>
        <tissue evidence="13">Leaf extractions</tissue>
    </source>
</reference>
<feature type="repeat" description="ANK" evidence="8">
    <location>
        <begin position="375"/>
        <end position="407"/>
    </location>
</feature>
<feature type="active site" description="Charge relay system" evidence="7 9">
    <location>
        <position position="852"/>
    </location>
</feature>
<keyword evidence="2 9" id="KW-0645">Protease</keyword>
<feature type="active site" description="Charge relay system" evidence="7 9">
    <location>
        <position position="929"/>
    </location>
</feature>
<proteinExistence type="inferred from homology"/>
<gene>
    <name evidence="13" type="ORF">EUGRSUZ_E01073</name>
</gene>
<dbReference type="InterPro" id="IPR036852">
    <property type="entry name" value="Peptidase_S8/S53_dom_sf"/>
</dbReference>
<organism evidence="13">
    <name type="scientific">Eucalyptus grandis</name>
    <name type="common">Flooded gum</name>
    <dbReference type="NCBI Taxonomy" id="71139"/>
    <lineage>
        <taxon>Eukaryota</taxon>
        <taxon>Viridiplantae</taxon>
        <taxon>Streptophyta</taxon>
        <taxon>Embryophyta</taxon>
        <taxon>Tracheophyta</taxon>
        <taxon>Spermatophyta</taxon>
        <taxon>Magnoliopsida</taxon>
        <taxon>eudicotyledons</taxon>
        <taxon>Gunneridae</taxon>
        <taxon>Pentapetalae</taxon>
        <taxon>rosids</taxon>
        <taxon>malvids</taxon>
        <taxon>Myrtales</taxon>
        <taxon>Myrtaceae</taxon>
        <taxon>Myrtoideae</taxon>
        <taxon>Eucalypteae</taxon>
        <taxon>Eucalyptus</taxon>
    </lineage>
</organism>
<dbReference type="Pfam" id="PF00082">
    <property type="entry name" value="Peptidase_S8"/>
    <property type="match status" value="1"/>
</dbReference>
<feature type="active site" description="Charge relay system" evidence="7 9">
    <location>
        <position position="1259"/>
    </location>
</feature>
<evidence type="ECO:0000256" key="6">
    <source>
        <dbReference type="ARBA" id="ARBA00023180"/>
    </source>
</evidence>
<dbReference type="Gene3D" id="3.50.30.30">
    <property type="match status" value="1"/>
</dbReference>
<feature type="repeat" description="ANK" evidence="8">
    <location>
        <begin position="479"/>
        <end position="511"/>
    </location>
</feature>
<dbReference type="InterPro" id="IPR000209">
    <property type="entry name" value="Peptidase_S8/S53_dom"/>
</dbReference>
<protein>
    <submittedName>
        <fullName evidence="13">Uncharacterized protein</fullName>
    </submittedName>
</protein>
<feature type="repeat" description="ANK" evidence="8">
    <location>
        <begin position="549"/>
        <end position="581"/>
    </location>
</feature>
<keyword evidence="5 9" id="KW-0720">Serine protease</keyword>
<feature type="repeat" description="ANK" evidence="8">
    <location>
        <begin position="79"/>
        <end position="111"/>
    </location>
</feature>
<keyword evidence="3" id="KW-0732">Signal</keyword>
<evidence type="ECO:0000256" key="7">
    <source>
        <dbReference type="PIRSR" id="PIRSR615500-1"/>
    </source>
</evidence>
<dbReference type="FunFam" id="3.30.70.80:FF:000002">
    <property type="entry name" value="Subtilisin-like protease SBT5.3"/>
    <property type="match status" value="1"/>
</dbReference>
<dbReference type="Pfam" id="PF17766">
    <property type="entry name" value="fn3_6"/>
    <property type="match status" value="1"/>
</dbReference>
<dbReference type="InterPro" id="IPR002110">
    <property type="entry name" value="Ankyrin_rpt"/>
</dbReference>
<dbReference type="Pfam" id="PF12796">
    <property type="entry name" value="Ank_2"/>
    <property type="match status" value="3"/>
</dbReference>
<dbReference type="FunFam" id="3.50.30.30:FF:000005">
    <property type="entry name" value="subtilisin-like protease SBT1.5"/>
    <property type="match status" value="1"/>
</dbReference>
<evidence type="ECO:0000259" key="11">
    <source>
        <dbReference type="Pfam" id="PF05922"/>
    </source>
</evidence>
<comment type="similarity">
    <text evidence="1 9">Belongs to the peptidase S8 family.</text>
</comment>
<dbReference type="GO" id="GO:0005576">
    <property type="term" value="C:extracellular region"/>
    <property type="evidence" value="ECO:0000318"/>
    <property type="project" value="GO_Central"/>
</dbReference>
<dbReference type="eggNOG" id="KOG0504">
    <property type="taxonomic scope" value="Eukaryota"/>
</dbReference>
<evidence type="ECO:0000256" key="9">
    <source>
        <dbReference type="PROSITE-ProRule" id="PRU01240"/>
    </source>
</evidence>
<dbReference type="InterPro" id="IPR037045">
    <property type="entry name" value="S8pro/Inhibitor_I9_sf"/>
</dbReference>
<dbReference type="InterPro" id="IPR041469">
    <property type="entry name" value="Subtilisin-like_FN3"/>
</dbReference>
<dbReference type="CDD" id="cd04852">
    <property type="entry name" value="Peptidases_S8_3"/>
    <property type="match status" value="1"/>
</dbReference>
<feature type="repeat" description="ANK" evidence="8">
    <location>
        <begin position="305"/>
        <end position="337"/>
    </location>
</feature>
<dbReference type="Gene3D" id="2.60.40.2310">
    <property type="match status" value="1"/>
</dbReference>
<dbReference type="PROSITE" id="PS51892">
    <property type="entry name" value="SUBTILASE"/>
    <property type="match status" value="1"/>
</dbReference>
<dbReference type="GO" id="GO:0006508">
    <property type="term" value="P:proteolysis"/>
    <property type="evidence" value="ECO:0007669"/>
    <property type="project" value="UniProtKB-KW"/>
</dbReference>
<dbReference type="PANTHER" id="PTHR10795">
    <property type="entry name" value="PROPROTEIN CONVERTASE SUBTILISIN/KEXIN"/>
    <property type="match status" value="1"/>
</dbReference>
<feature type="domain" description="Subtilisin-like protease fibronectin type-III" evidence="12">
    <location>
        <begin position="1374"/>
        <end position="1441"/>
    </location>
</feature>
<dbReference type="Pfam" id="PF00023">
    <property type="entry name" value="Ank"/>
    <property type="match status" value="1"/>
</dbReference>
<dbReference type="SMART" id="SM00248">
    <property type="entry name" value="ANK"/>
    <property type="match status" value="13"/>
</dbReference>
<dbReference type="InterPro" id="IPR023828">
    <property type="entry name" value="Peptidase_S8_Ser-AS"/>
</dbReference>
<dbReference type="Gramene" id="KCW72613">
    <property type="protein sequence ID" value="KCW72613"/>
    <property type="gene ID" value="EUGRSUZ_E01073"/>
</dbReference>
<dbReference type="FunFam" id="3.40.50.200:FF:000006">
    <property type="entry name" value="Subtilisin-like protease SBT1.5"/>
    <property type="match status" value="1"/>
</dbReference>
<dbReference type="OMA" id="CKEAMAG"/>
<feature type="repeat" description="ANK" evidence="8">
    <location>
        <begin position="582"/>
        <end position="614"/>
    </location>
</feature>
<evidence type="ECO:0000256" key="1">
    <source>
        <dbReference type="ARBA" id="ARBA00011073"/>
    </source>
</evidence>
<dbReference type="CDD" id="cd02120">
    <property type="entry name" value="PA_subtilisin_like"/>
    <property type="match status" value="1"/>
</dbReference>
<feature type="repeat" description="ANK" evidence="8">
    <location>
        <begin position="342"/>
        <end position="374"/>
    </location>
</feature>
<evidence type="ECO:0000256" key="3">
    <source>
        <dbReference type="ARBA" id="ARBA00022729"/>
    </source>
</evidence>
<dbReference type="PROSITE" id="PS50297">
    <property type="entry name" value="ANK_REP_REGION"/>
    <property type="match status" value="5"/>
</dbReference>
<dbReference type="PRINTS" id="PR00723">
    <property type="entry name" value="SUBTILISIN"/>
</dbReference>
<keyword evidence="6" id="KW-0325">Glycoprotein</keyword>
<dbReference type="STRING" id="71139.A0A059C2C4"/>
<accession>A0A059C2C4</accession>
<name>A0A059C2C4_EUCGR</name>
<dbReference type="InterPro" id="IPR036770">
    <property type="entry name" value="Ankyrin_rpt-contain_sf"/>
</dbReference>
<dbReference type="Gene3D" id="3.40.50.200">
    <property type="entry name" value="Peptidase S8/S53 domain"/>
    <property type="match status" value="1"/>
</dbReference>
<feature type="non-terminal residue" evidence="13">
    <location>
        <position position="1447"/>
    </location>
</feature>
<evidence type="ECO:0000256" key="4">
    <source>
        <dbReference type="ARBA" id="ARBA00022801"/>
    </source>
</evidence>
<dbReference type="InParanoid" id="A0A059C2C4"/>
<dbReference type="SUPFAM" id="SSF52743">
    <property type="entry name" value="Subtilisin-like"/>
    <property type="match status" value="1"/>
</dbReference>
<feature type="domain" description="Inhibitor I9" evidence="11">
    <location>
        <begin position="738"/>
        <end position="816"/>
    </location>
</feature>
<evidence type="ECO:0000313" key="13">
    <source>
        <dbReference type="EMBL" id="KCW72613.1"/>
    </source>
</evidence>
<evidence type="ECO:0000259" key="10">
    <source>
        <dbReference type="Pfam" id="PF00082"/>
    </source>
</evidence>
<keyword evidence="8" id="KW-0040">ANK repeat</keyword>
<dbReference type="InterPro" id="IPR015500">
    <property type="entry name" value="Peptidase_S8_subtilisin-rel"/>
</dbReference>
<evidence type="ECO:0000256" key="5">
    <source>
        <dbReference type="ARBA" id="ARBA00022825"/>
    </source>
</evidence>
<dbReference type="InterPro" id="IPR045051">
    <property type="entry name" value="SBT"/>
</dbReference>
<evidence type="ECO:0000256" key="8">
    <source>
        <dbReference type="PROSITE-ProRule" id="PRU00023"/>
    </source>
</evidence>
<dbReference type="PROSITE" id="PS00138">
    <property type="entry name" value="SUBTILASE_SER"/>
    <property type="match status" value="1"/>
</dbReference>
<dbReference type="InterPro" id="IPR010259">
    <property type="entry name" value="S8pro/Inhibitor_I9"/>
</dbReference>
<dbReference type="GO" id="GO:0004252">
    <property type="term" value="F:serine-type endopeptidase activity"/>
    <property type="evidence" value="ECO:0000318"/>
    <property type="project" value="GO_Central"/>
</dbReference>
<dbReference type="PROSITE" id="PS50088">
    <property type="entry name" value="ANK_REPEAT"/>
    <property type="match status" value="7"/>
</dbReference>